<protein>
    <submittedName>
        <fullName evidence="2">Phospholipase D-like protein</fullName>
    </submittedName>
</protein>
<dbReference type="RefSeq" id="WP_370452443.1">
    <property type="nucleotide sequence ID" value="NZ_SNWQ01000041.1"/>
</dbReference>
<name>A0A4R6J6P9_9ACTN</name>
<organism evidence="2 3">
    <name type="scientific">Kribbella caucasensis</name>
    <dbReference type="NCBI Taxonomy" id="2512215"/>
    <lineage>
        <taxon>Bacteria</taxon>
        <taxon>Bacillati</taxon>
        <taxon>Actinomycetota</taxon>
        <taxon>Actinomycetes</taxon>
        <taxon>Propionibacteriales</taxon>
        <taxon>Kribbellaceae</taxon>
        <taxon>Kribbella</taxon>
    </lineage>
</organism>
<dbReference type="InterPro" id="IPR001736">
    <property type="entry name" value="PLipase_D/transphosphatidylase"/>
</dbReference>
<dbReference type="EMBL" id="SNWQ01000041">
    <property type="protein sequence ID" value="TDO30036.1"/>
    <property type="molecule type" value="Genomic_DNA"/>
</dbReference>
<keyword evidence="3" id="KW-1185">Reference proteome</keyword>
<dbReference type="GO" id="GO:0006793">
    <property type="term" value="P:phosphorus metabolic process"/>
    <property type="evidence" value="ECO:0007669"/>
    <property type="project" value="UniProtKB-ARBA"/>
</dbReference>
<feature type="domain" description="PLD phosphodiesterase" evidence="1">
    <location>
        <begin position="196"/>
        <end position="223"/>
    </location>
</feature>
<accession>A0A4R6J6P9</accession>
<dbReference type="InterPro" id="IPR025202">
    <property type="entry name" value="PLD-like_dom"/>
</dbReference>
<evidence type="ECO:0000259" key="1">
    <source>
        <dbReference type="PROSITE" id="PS50035"/>
    </source>
</evidence>
<sequence length="269" mass="28002">MKDLAVDGASDQLGLSGVAFAERWGPARLRSTLARVAAGVSDEVLRSTAHNSEYAEWVAALQSAIAQCGRPLNEALALLEGVAAGYTRGASSVRADLVWSGPSTHRVPVRSTAQVLIDVVEAAEHDVLLMTYSAKPYPPLLAALIAARGRAVAVTVVVETIQGAAGAIVGAEPATAFLDVPGVELWHWPTEQRTQAGAKMHAKLAVADSRMLFISSANLTHSGVGKNIEAGVLIHGGSAPMRAVEHIRELKASGSLSRLQVGEPGAATR</sequence>
<dbReference type="InterPro" id="IPR047955">
    <property type="entry name" value="DrmC-like"/>
</dbReference>
<evidence type="ECO:0000313" key="2">
    <source>
        <dbReference type="EMBL" id="TDO30036.1"/>
    </source>
</evidence>
<proteinExistence type="predicted"/>
<evidence type="ECO:0000313" key="3">
    <source>
        <dbReference type="Proteomes" id="UP000295388"/>
    </source>
</evidence>
<dbReference type="SUPFAM" id="SSF56024">
    <property type="entry name" value="Phospholipase D/nuclease"/>
    <property type="match status" value="1"/>
</dbReference>
<comment type="caution">
    <text evidence="2">The sequence shown here is derived from an EMBL/GenBank/DDBJ whole genome shotgun (WGS) entry which is preliminary data.</text>
</comment>
<dbReference type="AlphaFoldDB" id="A0A4R6J6P9"/>
<dbReference type="Proteomes" id="UP000295388">
    <property type="component" value="Unassembled WGS sequence"/>
</dbReference>
<gene>
    <name evidence="2" type="ORF">EV643_14111</name>
</gene>
<dbReference type="CDD" id="cd09132">
    <property type="entry name" value="PLDc_unchar4"/>
    <property type="match status" value="1"/>
</dbReference>
<reference evidence="2 3" key="1">
    <citation type="submission" date="2019-03" db="EMBL/GenBank/DDBJ databases">
        <title>Genomic Encyclopedia of Type Strains, Phase III (KMG-III): the genomes of soil and plant-associated and newly described type strains.</title>
        <authorList>
            <person name="Whitman W."/>
        </authorList>
    </citation>
    <scope>NUCLEOTIDE SEQUENCE [LARGE SCALE GENOMIC DNA]</scope>
    <source>
        <strain evidence="2 3">VKM Ac-2527</strain>
    </source>
</reference>
<dbReference type="PROSITE" id="PS50035">
    <property type="entry name" value="PLD"/>
    <property type="match status" value="1"/>
</dbReference>
<dbReference type="GO" id="GO:0003824">
    <property type="term" value="F:catalytic activity"/>
    <property type="evidence" value="ECO:0007669"/>
    <property type="project" value="InterPro"/>
</dbReference>
<dbReference type="Pfam" id="PF13091">
    <property type="entry name" value="PLDc_2"/>
    <property type="match status" value="1"/>
</dbReference>
<dbReference type="NCBIfam" id="NF038319">
    <property type="entry name" value="DISARM_DrmC_I"/>
    <property type="match status" value="1"/>
</dbReference>
<dbReference type="Gene3D" id="3.30.870.10">
    <property type="entry name" value="Endonuclease Chain A"/>
    <property type="match status" value="1"/>
</dbReference>